<reference evidence="2" key="1">
    <citation type="submission" date="2014-09" db="EMBL/GenBank/DDBJ databases">
        <authorList>
            <person name="Mudge J."/>
            <person name="Ramaraj T."/>
            <person name="Lindquist I.E."/>
            <person name="Bharti A.K."/>
            <person name="Sundararajan A."/>
            <person name="Cameron C.T."/>
            <person name="Woodward J.E."/>
            <person name="May G.D."/>
            <person name="Brubaker C."/>
            <person name="Broadhvest J."/>
            <person name="Wilkins T.A."/>
        </authorList>
    </citation>
    <scope>NUCLEOTIDE SEQUENCE</scope>
    <source>
        <strain evidence="2">cv. AKA8401</strain>
    </source>
</reference>
<gene>
    <name evidence="1" type="ORF">F383_21090</name>
</gene>
<dbReference type="EMBL" id="KN408886">
    <property type="protein sequence ID" value="KHG17723.1"/>
    <property type="molecule type" value="Genomic_DNA"/>
</dbReference>
<proteinExistence type="predicted"/>
<dbReference type="AlphaFoldDB" id="A0A0B0NT66"/>
<organism evidence="1 2">
    <name type="scientific">Gossypium arboreum</name>
    <name type="common">Tree cotton</name>
    <name type="synonym">Gossypium nanking</name>
    <dbReference type="NCBI Taxonomy" id="29729"/>
    <lineage>
        <taxon>Eukaryota</taxon>
        <taxon>Viridiplantae</taxon>
        <taxon>Streptophyta</taxon>
        <taxon>Embryophyta</taxon>
        <taxon>Tracheophyta</taxon>
        <taxon>Spermatophyta</taxon>
        <taxon>Magnoliopsida</taxon>
        <taxon>eudicotyledons</taxon>
        <taxon>Gunneridae</taxon>
        <taxon>Pentapetalae</taxon>
        <taxon>rosids</taxon>
        <taxon>malvids</taxon>
        <taxon>Malvales</taxon>
        <taxon>Malvaceae</taxon>
        <taxon>Malvoideae</taxon>
        <taxon>Gossypium</taxon>
    </lineage>
</organism>
<sequence length="40" mass="4682">MFRVLVLNVLSIAEVLYFLRILHNSCEQHRVAYILTSSCE</sequence>
<evidence type="ECO:0000313" key="1">
    <source>
        <dbReference type="EMBL" id="KHG17723.1"/>
    </source>
</evidence>
<protein>
    <submittedName>
        <fullName evidence="1">Uncharacterized protein</fullName>
    </submittedName>
</protein>
<evidence type="ECO:0000313" key="2">
    <source>
        <dbReference type="Proteomes" id="UP000032142"/>
    </source>
</evidence>
<keyword evidence="2" id="KW-1185">Reference proteome</keyword>
<dbReference type="Proteomes" id="UP000032142">
    <property type="component" value="Unassembled WGS sequence"/>
</dbReference>
<name>A0A0B0NT66_GOSAR</name>
<accession>A0A0B0NT66</accession>